<evidence type="ECO:0000313" key="3">
    <source>
        <dbReference type="WBParaSite" id="maker-uti_cns_0045978-snap-gene-0.3-mRNA-1"/>
    </source>
</evidence>
<name>A0A1I8J6H4_9PLAT</name>
<feature type="repeat" description="ANK" evidence="1">
    <location>
        <begin position="1"/>
        <end position="27"/>
    </location>
</feature>
<dbReference type="InterPro" id="IPR036770">
    <property type="entry name" value="Ankyrin_rpt-contain_sf"/>
</dbReference>
<dbReference type="PROSITE" id="PS50088">
    <property type="entry name" value="ANK_REPEAT"/>
    <property type="match status" value="1"/>
</dbReference>
<proteinExistence type="predicted"/>
<dbReference type="SUPFAM" id="SSF48403">
    <property type="entry name" value="Ankyrin repeat"/>
    <property type="match status" value="1"/>
</dbReference>
<sequence>MLAADAGHHELIEKLIKHDASVNAQDSLGRTALTRACNAGHVRVAKSSNRLWGECKPSRQSGSDLRAACRESRTHRGAAIAGIDQPQKQRLQQKSLKLHDLLKKSGFTSSRAQSVQAMADCLQRVAISIVQGEIEITGSFAEGWANSLMQVNGRTAAESDIDWTVFIAGLIMHLNNHCHCPPGTKLRVTNGHAQVNEGSGSQPAVTTPAGGVRPTQDLCYAIKCCSSYCTENRKLLKKLVIRPNADDPGLHVHLVSATRPTRQTRNELRVSFS</sequence>
<reference evidence="3" key="1">
    <citation type="submission" date="2016-11" db="UniProtKB">
        <authorList>
            <consortium name="WormBaseParasite"/>
        </authorList>
    </citation>
    <scope>IDENTIFICATION</scope>
</reference>
<organism evidence="2 3">
    <name type="scientific">Macrostomum lignano</name>
    <dbReference type="NCBI Taxonomy" id="282301"/>
    <lineage>
        <taxon>Eukaryota</taxon>
        <taxon>Metazoa</taxon>
        <taxon>Spiralia</taxon>
        <taxon>Lophotrochozoa</taxon>
        <taxon>Platyhelminthes</taxon>
        <taxon>Rhabditophora</taxon>
        <taxon>Macrostomorpha</taxon>
        <taxon>Macrostomida</taxon>
        <taxon>Macrostomidae</taxon>
        <taxon>Macrostomum</taxon>
    </lineage>
</organism>
<dbReference type="AlphaFoldDB" id="A0A1I8J6H4"/>
<evidence type="ECO:0000313" key="2">
    <source>
        <dbReference type="Proteomes" id="UP000095280"/>
    </source>
</evidence>
<dbReference type="Proteomes" id="UP000095280">
    <property type="component" value="Unplaced"/>
</dbReference>
<evidence type="ECO:0000256" key="1">
    <source>
        <dbReference type="PROSITE-ProRule" id="PRU00023"/>
    </source>
</evidence>
<keyword evidence="1" id="KW-0040">ANK repeat</keyword>
<accession>A0A1I8J6H4</accession>
<dbReference type="WBParaSite" id="maker-uti_cns_0045978-snap-gene-0.3-mRNA-1">
    <property type="protein sequence ID" value="maker-uti_cns_0045978-snap-gene-0.3-mRNA-1"/>
    <property type="gene ID" value="maker-uti_cns_0045978-snap-gene-0.3"/>
</dbReference>
<dbReference type="Gene3D" id="1.25.40.20">
    <property type="entry name" value="Ankyrin repeat-containing domain"/>
    <property type="match status" value="1"/>
</dbReference>
<dbReference type="InterPro" id="IPR002110">
    <property type="entry name" value="Ankyrin_rpt"/>
</dbReference>
<protein>
    <submittedName>
        <fullName evidence="3">ANK_REP_REGION domain-containing protein</fullName>
    </submittedName>
</protein>
<dbReference type="Pfam" id="PF13637">
    <property type="entry name" value="Ank_4"/>
    <property type="match status" value="1"/>
</dbReference>
<keyword evidence="2" id="KW-1185">Reference proteome</keyword>